<accession>F0P1T6</accession>
<dbReference type="Pfam" id="PF14114">
    <property type="entry name" value="DUF4286"/>
    <property type="match status" value="1"/>
</dbReference>
<evidence type="ECO:0008006" key="3">
    <source>
        <dbReference type="Google" id="ProtNLM"/>
    </source>
</evidence>
<dbReference type="EMBL" id="CP002455">
    <property type="protein sequence ID" value="ADX68733.1"/>
    <property type="molecule type" value="Genomic_DNA"/>
</dbReference>
<dbReference type="KEGG" id="wvi:Weevi_2059"/>
<evidence type="ECO:0000313" key="2">
    <source>
        <dbReference type="Proteomes" id="UP000008641"/>
    </source>
</evidence>
<organism evidence="1 2">
    <name type="scientific">Weeksella virosa (strain ATCC 43766 / DSM 16922 / JCM 21250 / CCUG 30538 / CDC 9751 / IAM 14551 / NBRC 16016 / NCTC 11634 / CL345/78)</name>
    <dbReference type="NCBI Taxonomy" id="865938"/>
    <lineage>
        <taxon>Bacteria</taxon>
        <taxon>Pseudomonadati</taxon>
        <taxon>Bacteroidota</taxon>
        <taxon>Flavobacteriia</taxon>
        <taxon>Flavobacteriales</taxon>
        <taxon>Weeksellaceae</taxon>
        <taxon>Weeksella</taxon>
    </lineage>
</organism>
<dbReference type="STRING" id="865938.Weevi_2059"/>
<reference evidence="2" key="2">
    <citation type="journal article" date="2011" name="Stand. Genomic Sci.">
        <title>Complete genome sequence of Weeksella virosa type strain (9751T).</title>
        <authorList>
            <person name="Lang E."/>
            <person name="Teshima H."/>
            <person name="Lucas S."/>
            <person name="Lapidus A."/>
            <person name="Hammon N."/>
            <person name="Deshpande S."/>
            <person name="Nolan M."/>
            <person name="Cheng J."/>
            <person name="Pitluck S."/>
            <person name="Liolios K."/>
            <person name="Pagani I."/>
            <person name="Mikhailova N."/>
            <person name="Ivanova N."/>
            <person name="Mavromatis K."/>
            <person name="Pati A."/>
            <person name="Tapia R."/>
            <person name="Han C."/>
            <person name="Goodwin L."/>
            <person name="Chen A."/>
            <person name="Palaniappan K."/>
            <person name="Land M."/>
            <person name="Hauser L."/>
            <person name="Chang Y."/>
            <person name="Jeffries C."/>
            <person name="Brambilla E."/>
            <person name="Kopitz M."/>
            <person name="Rohde M."/>
            <person name="Goker M."/>
            <person name="Tindall B."/>
            <person name="Detter J."/>
            <person name="Woyke T."/>
            <person name="Bristow J."/>
            <person name="Eisen J."/>
            <person name="Markowitz V."/>
            <person name="Hugenholtz P."/>
            <person name="Klenk H."/>
            <person name="Kyrpides N."/>
        </authorList>
    </citation>
    <scope>NUCLEOTIDE SEQUENCE [LARGE SCALE GENOMIC DNA]</scope>
    <source>
        <strain evidence="2">ATCC 43766 / DSM 16922 / JCM 21250 / NBRC 16016 / NCTC 11634 / CL345/78</strain>
    </source>
</reference>
<reference evidence="1 2" key="1">
    <citation type="journal article" date="2011" name="Stand. Genomic Sci.">
        <title>Complete genome sequence of Weeksella virosa type strain (9751).</title>
        <authorList>
            <person name="Lang E."/>
            <person name="Teshima H."/>
            <person name="Lucas S."/>
            <person name="Lapidus A."/>
            <person name="Hammon N."/>
            <person name="Deshpande S."/>
            <person name="Nolan M."/>
            <person name="Cheng J.F."/>
            <person name="Pitluck S."/>
            <person name="Liolios K."/>
            <person name="Pagani I."/>
            <person name="Mikhailova N."/>
            <person name="Ivanova N."/>
            <person name="Mavromatis K."/>
            <person name="Pati A."/>
            <person name="Tapia R."/>
            <person name="Han C."/>
            <person name="Goodwin L."/>
            <person name="Chen A."/>
            <person name="Palaniappan K."/>
            <person name="Land M."/>
            <person name="Hauser L."/>
            <person name="Chang Y.J."/>
            <person name="Jeffries C.D."/>
            <person name="Brambilla E.M."/>
            <person name="Kopitz M."/>
            <person name="Rohde M."/>
            <person name="Goker M."/>
            <person name="Tindall B.J."/>
            <person name="Detter J.C."/>
            <person name="Woyke T."/>
            <person name="Bristow J."/>
            <person name="Eisen J.A."/>
            <person name="Markowitz V."/>
            <person name="Hugenholtz P."/>
            <person name="Klenk H.P."/>
            <person name="Kyrpides N.C."/>
        </authorList>
    </citation>
    <scope>NUCLEOTIDE SEQUENCE [LARGE SCALE GENOMIC DNA]</scope>
    <source>
        <strain evidence="2">ATCC 43766 / DSM 16922 / JCM 21250 / NBRC 16016 / NCTC 11634 / CL345/78</strain>
    </source>
</reference>
<dbReference type="AlphaFoldDB" id="F0P1T6"/>
<evidence type="ECO:0000313" key="1">
    <source>
        <dbReference type="EMBL" id="ADX68733.1"/>
    </source>
</evidence>
<dbReference type="RefSeq" id="WP_013599121.1">
    <property type="nucleotide sequence ID" value="NC_015144.1"/>
</dbReference>
<gene>
    <name evidence="1" type="ordered locus">Weevi_2059</name>
</gene>
<dbReference type="InterPro" id="IPR025563">
    <property type="entry name" value="DUF4286"/>
</dbReference>
<sequence length="106" mass="12647">MIIYNTTFFVDAAVEEEWLEWFQNEQITNYLEKKHFSEGRFAKVTSHEQDGTVSYAMQLFCENQEKLMQFRKDILPYLQTESLKKFGTKVLSFETEMLHIKDFGSN</sequence>
<dbReference type="HOGENOM" id="CLU_146735_3_0_10"/>
<keyword evidence="2" id="KW-1185">Reference proteome</keyword>
<proteinExistence type="predicted"/>
<protein>
    <recommendedName>
        <fullName evidence="3">DUF4286 domain-containing protein</fullName>
    </recommendedName>
</protein>
<name>F0P1T6_WEEVC</name>
<dbReference type="Proteomes" id="UP000008641">
    <property type="component" value="Chromosome"/>
</dbReference>
<dbReference type="OrthoDB" id="1121837at2"/>